<accession>A0ABV7TP21</accession>
<evidence type="ECO:0008006" key="3">
    <source>
        <dbReference type="Google" id="ProtNLM"/>
    </source>
</evidence>
<name>A0ABV7TP21_9RHOB</name>
<evidence type="ECO:0000313" key="1">
    <source>
        <dbReference type="EMBL" id="MFC3615595.1"/>
    </source>
</evidence>
<gene>
    <name evidence="1" type="ORF">ACFORG_17700</name>
</gene>
<keyword evidence="2" id="KW-1185">Reference proteome</keyword>
<reference evidence="2" key="1">
    <citation type="journal article" date="2019" name="Int. J. Syst. Evol. Microbiol.">
        <title>The Global Catalogue of Microorganisms (GCM) 10K type strain sequencing project: providing services to taxonomists for standard genome sequencing and annotation.</title>
        <authorList>
            <consortium name="The Broad Institute Genomics Platform"/>
            <consortium name="The Broad Institute Genome Sequencing Center for Infectious Disease"/>
            <person name="Wu L."/>
            <person name="Ma J."/>
        </authorList>
    </citation>
    <scope>NUCLEOTIDE SEQUENCE [LARGE SCALE GENOMIC DNA]</scope>
    <source>
        <strain evidence="2">KCTC 42911</strain>
    </source>
</reference>
<protein>
    <recommendedName>
        <fullName evidence="3">D-galactarate dehydratase</fullName>
    </recommendedName>
</protein>
<evidence type="ECO:0000313" key="2">
    <source>
        <dbReference type="Proteomes" id="UP001595629"/>
    </source>
</evidence>
<dbReference type="RefSeq" id="WP_386736862.1">
    <property type="nucleotide sequence ID" value="NZ_JBHRXI010000017.1"/>
</dbReference>
<proteinExistence type="predicted"/>
<comment type="caution">
    <text evidence="1">The sequence shown here is derived from an EMBL/GenBank/DDBJ whole genome shotgun (WGS) entry which is preliminary data.</text>
</comment>
<dbReference type="Proteomes" id="UP001595629">
    <property type="component" value="Unassembled WGS sequence"/>
</dbReference>
<dbReference type="EMBL" id="JBHRXI010000017">
    <property type="protein sequence ID" value="MFC3615595.1"/>
    <property type="molecule type" value="Genomic_DNA"/>
</dbReference>
<sequence length="155" mass="16195">MRYVILISLAALAGCDTVRETSGRIFGGGQPQPLQAADAVEASAETEAVDAEETVQTAAVEPEEPAPVVNTDWQGAKTTVAALGDPTKAGRWMETPLVDVERNARIVLPKTGAMTNVTLIPIGGDPGAGSRLSLDAMRALLAPIDELVELEVYAN</sequence>
<dbReference type="PROSITE" id="PS51257">
    <property type="entry name" value="PROKAR_LIPOPROTEIN"/>
    <property type="match status" value="1"/>
</dbReference>
<organism evidence="1 2">
    <name type="scientific">Lutimaribacter marinistellae</name>
    <dbReference type="NCBI Taxonomy" id="1820329"/>
    <lineage>
        <taxon>Bacteria</taxon>
        <taxon>Pseudomonadati</taxon>
        <taxon>Pseudomonadota</taxon>
        <taxon>Alphaproteobacteria</taxon>
        <taxon>Rhodobacterales</taxon>
        <taxon>Roseobacteraceae</taxon>
        <taxon>Lutimaribacter</taxon>
    </lineage>
</organism>